<dbReference type="GO" id="GO:0016987">
    <property type="term" value="F:sigma factor activity"/>
    <property type="evidence" value="ECO:0007669"/>
    <property type="project" value="UniProtKB-KW"/>
</dbReference>
<dbReference type="PANTHER" id="PTHR43133">
    <property type="entry name" value="RNA POLYMERASE ECF-TYPE SIGMA FACTO"/>
    <property type="match status" value="1"/>
</dbReference>
<sequence>MDPSGLEAVFLQNREKLLGFLRAHGAGDSAEDLLHELWLRVRNAQNGPVAEPISYLYRAANNLMLDRYRSQRQSLLREREWSDSNGATVPGRSDEPAGERVLIARARLNRVQAALAALGPRIERTFRRHRLDGVPQRDIAAEIGVSLSTVESDLRKATRALMDVKRTLDEE</sequence>
<feature type="domain" description="RNA polymerase sigma-70 region 2" evidence="5">
    <location>
        <begin position="12"/>
        <end position="72"/>
    </location>
</feature>
<dbReference type="Proteomes" id="UP000094256">
    <property type="component" value="Chromosome"/>
</dbReference>
<dbReference type="InterPro" id="IPR013324">
    <property type="entry name" value="RNA_pol_sigma_r3/r4-like"/>
</dbReference>
<evidence type="ECO:0000313" key="7">
    <source>
        <dbReference type="EMBL" id="AOH86008.1"/>
    </source>
</evidence>
<dbReference type="InterPro" id="IPR039425">
    <property type="entry name" value="RNA_pol_sigma-70-like"/>
</dbReference>
<name>A0A1B3ZEZ4_9SPHN</name>
<reference evidence="7 8" key="1">
    <citation type="submission" date="2016-01" db="EMBL/GenBank/DDBJ databases">
        <title>Complete genome and mega plasmid sequence of Sphingomonas panacis DCY99 elicits systemic resistance in rice to Xanthomonas oryzae.</title>
        <authorList>
            <person name="Kim Y.J."/>
            <person name="Yang D.C."/>
            <person name="Sing P."/>
        </authorList>
    </citation>
    <scope>NUCLEOTIDE SEQUENCE [LARGE SCALE GENOMIC DNA]</scope>
    <source>
        <strain evidence="7 8">DCY99</strain>
    </source>
</reference>
<dbReference type="SUPFAM" id="SSF88659">
    <property type="entry name" value="Sigma3 and sigma4 domains of RNA polymerase sigma factors"/>
    <property type="match status" value="1"/>
</dbReference>
<dbReference type="RefSeq" id="WP_069206528.1">
    <property type="nucleotide sequence ID" value="NZ_CP014168.1"/>
</dbReference>
<dbReference type="Pfam" id="PF04542">
    <property type="entry name" value="Sigma70_r2"/>
    <property type="match status" value="1"/>
</dbReference>
<dbReference type="EMBL" id="CP014168">
    <property type="protein sequence ID" value="AOH86008.1"/>
    <property type="molecule type" value="Genomic_DNA"/>
</dbReference>
<dbReference type="InterPro" id="IPR013325">
    <property type="entry name" value="RNA_pol_sigma_r2"/>
</dbReference>
<dbReference type="STRING" id="1560345.AWL63_20660"/>
<dbReference type="OrthoDB" id="7447094at2"/>
<dbReference type="Pfam" id="PF08281">
    <property type="entry name" value="Sigma70_r4_2"/>
    <property type="match status" value="1"/>
</dbReference>
<evidence type="ECO:0000259" key="5">
    <source>
        <dbReference type="Pfam" id="PF04542"/>
    </source>
</evidence>
<feature type="domain" description="RNA polymerase sigma factor 70 region 4 type 2" evidence="6">
    <location>
        <begin position="109"/>
        <end position="161"/>
    </location>
</feature>
<evidence type="ECO:0000256" key="3">
    <source>
        <dbReference type="ARBA" id="ARBA00023082"/>
    </source>
</evidence>
<organism evidence="7 8">
    <name type="scientific">Sphingomonas panacis</name>
    <dbReference type="NCBI Taxonomy" id="1560345"/>
    <lineage>
        <taxon>Bacteria</taxon>
        <taxon>Pseudomonadati</taxon>
        <taxon>Pseudomonadota</taxon>
        <taxon>Alphaproteobacteria</taxon>
        <taxon>Sphingomonadales</taxon>
        <taxon>Sphingomonadaceae</taxon>
        <taxon>Sphingomonas</taxon>
    </lineage>
</organism>
<dbReference type="SUPFAM" id="SSF88946">
    <property type="entry name" value="Sigma2 domain of RNA polymerase sigma factors"/>
    <property type="match status" value="1"/>
</dbReference>
<dbReference type="NCBIfam" id="TIGR02937">
    <property type="entry name" value="sigma70-ECF"/>
    <property type="match status" value="1"/>
</dbReference>
<dbReference type="PANTHER" id="PTHR43133:SF63">
    <property type="entry name" value="RNA POLYMERASE SIGMA FACTOR FECI-RELATED"/>
    <property type="match status" value="1"/>
</dbReference>
<evidence type="ECO:0000256" key="1">
    <source>
        <dbReference type="ARBA" id="ARBA00010641"/>
    </source>
</evidence>
<keyword evidence="4" id="KW-0804">Transcription</keyword>
<evidence type="ECO:0000259" key="6">
    <source>
        <dbReference type="Pfam" id="PF08281"/>
    </source>
</evidence>
<dbReference type="AlphaFoldDB" id="A0A1B3ZEZ4"/>
<keyword evidence="2" id="KW-0805">Transcription regulation</keyword>
<dbReference type="KEGG" id="span:AWL63_20660"/>
<evidence type="ECO:0000256" key="2">
    <source>
        <dbReference type="ARBA" id="ARBA00023015"/>
    </source>
</evidence>
<dbReference type="InterPro" id="IPR007627">
    <property type="entry name" value="RNA_pol_sigma70_r2"/>
</dbReference>
<evidence type="ECO:0000256" key="4">
    <source>
        <dbReference type="ARBA" id="ARBA00023163"/>
    </source>
</evidence>
<keyword evidence="3" id="KW-0731">Sigma factor</keyword>
<protein>
    <submittedName>
        <fullName evidence="7">RNA polymerase subunit sigma-70</fullName>
    </submittedName>
</protein>
<dbReference type="Gene3D" id="1.10.10.10">
    <property type="entry name" value="Winged helix-like DNA-binding domain superfamily/Winged helix DNA-binding domain"/>
    <property type="match status" value="1"/>
</dbReference>
<dbReference type="InterPro" id="IPR036388">
    <property type="entry name" value="WH-like_DNA-bd_sf"/>
</dbReference>
<proteinExistence type="inferred from homology"/>
<keyword evidence="8" id="KW-1185">Reference proteome</keyword>
<dbReference type="InterPro" id="IPR014284">
    <property type="entry name" value="RNA_pol_sigma-70_dom"/>
</dbReference>
<gene>
    <name evidence="7" type="ORF">AWL63_20660</name>
</gene>
<evidence type="ECO:0000313" key="8">
    <source>
        <dbReference type="Proteomes" id="UP000094256"/>
    </source>
</evidence>
<dbReference type="InterPro" id="IPR013249">
    <property type="entry name" value="RNA_pol_sigma70_r4_t2"/>
</dbReference>
<dbReference type="GO" id="GO:0006352">
    <property type="term" value="P:DNA-templated transcription initiation"/>
    <property type="evidence" value="ECO:0007669"/>
    <property type="project" value="InterPro"/>
</dbReference>
<dbReference type="Gene3D" id="1.10.1740.10">
    <property type="match status" value="1"/>
</dbReference>
<comment type="similarity">
    <text evidence="1">Belongs to the sigma-70 factor family. ECF subfamily.</text>
</comment>
<dbReference type="GO" id="GO:0003677">
    <property type="term" value="F:DNA binding"/>
    <property type="evidence" value="ECO:0007669"/>
    <property type="project" value="InterPro"/>
</dbReference>
<accession>A0A1B3ZEZ4</accession>